<reference evidence="2" key="1">
    <citation type="submission" date="2020-06" db="EMBL/GenBank/DDBJ databases">
        <title>WGS assembly of Ceratodon purpureus strain R40.</title>
        <authorList>
            <person name="Carey S.B."/>
            <person name="Jenkins J."/>
            <person name="Shu S."/>
            <person name="Lovell J.T."/>
            <person name="Sreedasyam A."/>
            <person name="Maumus F."/>
            <person name="Tiley G.P."/>
            <person name="Fernandez-Pozo N."/>
            <person name="Barry K."/>
            <person name="Chen C."/>
            <person name="Wang M."/>
            <person name="Lipzen A."/>
            <person name="Daum C."/>
            <person name="Saski C.A."/>
            <person name="Payton A.C."/>
            <person name="Mcbreen J.C."/>
            <person name="Conrad R.E."/>
            <person name="Kollar L.M."/>
            <person name="Olsson S."/>
            <person name="Huttunen S."/>
            <person name="Landis J.B."/>
            <person name="Wickett N.J."/>
            <person name="Johnson M.G."/>
            <person name="Rensing S.A."/>
            <person name="Grimwood J."/>
            <person name="Schmutz J."/>
            <person name="Mcdaniel S.F."/>
        </authorList>
    </citation>
    <scope>NUCLEOTIDE SEQUENCE</scope>
    <source>
        <strain evidence="2">R40</strain>
    </source>
</reference>
<feature type="transmembrane region" description="Helical" evidence="1">
    <location>
        <begin position="80"/>
        <end position="103"/>
    </location>
</feature>
<feature type="non-terminal residue" evidence="2">
    <location>
        <position position="1"/>
    </location>
</feature>
<accession>A0A8T0H718</accession>
<name>A0A8T0H718_CERPU</name>
<keyword evidence="1" id="KW-1133">Transmembrane helix</keyword>
<keyword evidence="1" id="KW-0472">Membrane</keyword>
<sequence>QPRTEAAQCPTVLTQVTKTLSSDSNTSSILQKELLLIKTPLRTPTNLTAMLACRRAPPAAASRLLSQRRSQPNRSAPRRIGNLTSALTALFFLSPSLLLSLQYSALSFASSPSENHLTSTLYQNVKGN</sequence>
<keyword evidence="3" id="KW-1185">Reference proteome</keyword>
<dbReference type="EMBL" id="CM026428">
    <property type="protein sequence ID" value="KAG0566497.1"/>
    <property type="molecule type" value="Genomic_DNA"/>
</dbReference>
<evidence type="ECO:0000313" key="2">
    <source>
        <dbReference type="EMBL" id="KAG0566497.1"/>
    </source>
</evidence>
<protein>
    <submittedName>
        <fullName evidence="2">Uncharacterized protein</fullName>
    </submittedName>
</protein>
<comment type="caution">
    <text evidence="2">The sequence shown here is derived from an EMBL/GenBank/DDBJ whole genome shotgun (WGS) entry which is preliminary data.</text>
</comment>
<evidence type="ECO:0000313" key="3">
    <source>
        <dbReference type="Proteomes" id="UP000822688"/>
    </source>
</evidence>
<dbReference type="Proteomes" id="UP000822688">
    <property type="component" value="Chromosome 7"/>
</dbReference>
<gene>
    <name evidence="2" type="ORF">KC19_7G068300</name>
</gene>
<organism evidence="2 3">
    <name type="scientific">Ceratodon purpureus</name>
    <name type="common">Fire moss</name>
    <name type="synonym">Dicranum purpureum</name>
    <dbReference type="NCBI Taxonomy" id="3225"/>
    <lineage>
        <taxon>Eukaryota</taxon>
        <taxon>Viridiplantae</taxon>
        <taxon>Streptophyta</taxon>
        <taxon>Embryophyta</taxon>
        <taxon>Bryophyta</taxon>
        <taxon>Bryophytina</taxon>
        <taxon>Bryopsida</taxon>
        <taxon>Dicranidae</taxon>
        <taxon>Pseudoditrichales</taxon>
        <taxon>Ditrichaceae</taxon>
        <taxon>Ceratodon</taxon>
    </lineage>
</organism>
<proteinExistence type="predicted"/>
<keyword evidence="1" id="KW-0812">Transmembrane</keyword>
<evidence type="ECO:0000256" key="1">
    <source>
        <dbReference type="SAM" id="Phobius"/>
    </source>
</evidence>
<dbReference type="AlphaFoldDB" id="A0A8T0H718"/>